<protein>
    <submittedName>
        <fullName evidence="2">Uncharacterized protein</fullName>
    </submittedName>
</protein>
<organism evidence="1 2">
    <name type="scientific">Romanomermis culicivorax</name>
    <name type="common">Nematode worm</name>
    <dbReference type="NCBI Taxonomy" id="13658"/>
    <lineage>
        <taxon>Eukaryota</taxon>
        <taxon>Metazoa</taxon>
        <taxon>Ecdysozoa</taxon>
        <taxon>Nematoda</taxon>
        <taxon>Enoplea</taxon>
        <taxon>Dorylaimia</taxon>
        <taxon>Mermithida</taxon>
        <taxon>Mermithoidea</taxon>
        <taxon>Mermithidae</taxon>
        <taxon>Romanomermis</taxon>
    </lineage>
</organism>
<dbReference type="AlphaFoldDB" id="A0A915IIB2"/>
<name>A0A915IIB2_ROMCU</name>
<evidence type="ECO:0000313" key="1">
    <source>
        <dbReference type="Proteomes" id="UP000887565"/>
    </source>
</evidence>
<dbReference type="Proteomes" id="UP000887565">
    <property type="component" value="Unplaced"/>
</dbReference>
<proteinExistence type="predicted"/>
<sequence length="124" mass="14323">MLKITFRFESRVWIHDHNEISLNMPTDNFLKKTGCPHFLTYFPNFTESIKDFNQADGAYRRILEFYCVQGACCKADAYCKANTRKGVFVHLEQLHAERPGCANQWECWDGGNVETVAMLGSLQH</sequence>
<evidence type="ECO:0000313" key="2">
    <source>
        <dbReference type="WBParaSite" id="nRc.2.0.1.t13117-RA"/>
    </source>
</evidence>
<accession>A0A915IIB2</accession>
<dbReference type="WBParaSite" id="nRc.2.0.1.t13117-RA">
    <property type="protein sequence ID" value="nRc.2.0.1.t13117-RA"/>
    <property type="gene ID" value="nRc.2.0.1.g13117"/>
</dbReference>
<reference evidence="2" key="1">
    <citation type="submission" date="2022-11" db="UniProtKB">
        <authorList>
            <consortium name="WormBaseParasite"/>
        </authorList>
    </citation>
    <scope>IDENTIFICATION</scope>
</reference>
<keyword evidence="1" id="KW-1185">Reference proteome</keyword>